<proteinExistence type="predicted"/>
<dbReference type="Gene3D" id="3.30.1180.10">
    <property type="match status" value="1"/>
</dbReference>
<dbReference type="EMBL" id="JAEQMG010000149">
    <property type="protein sequence ID" value="MBK6089750.1"/>
    <property type="molecule type" value="Genomic_DNA"/>
</dbReference>
<dbReference type="Proteomes" id="UP000633365">
    <property type="component" value="Unassembled WGS sequence"/>
</dbReference>
<comment type="caution">
    <text evidence="2">The sequence shown here is derived from an EMBL/GenBank/DDBJ whole genome shotgun (WGS) entry which is preliminary data.</text>
</comment>
<keyword evidence="3" id="KW-1185">Reference proteome</keyword>
<dbReference type="Gene3D" id="3.40.50.10170">
    <property type="match status" value="1"/>
</dbReference>
<dbReference type="PROSITE" id="PS51482">
    <property type="entry name" value="DEGV"/>
    <property type="match status" value="1"/>
</dbReference>
<dbReference type="SUPFAM" id="SSF82549">
    <property type="entry name" value="DAK1/DegV-like"/>
    <property type="match status" value="1"/>
</dbReference>
<dbReference type="InterPro" id="IPR003797">
    <property type="entry name" value="DegV"/>
</dbReference>
<evidence type="ECO:0000313" key="3">
    <source>
        <dbReference type="Proteomes" id="UP000633365"/>
    </source>
</evidence>
<dbReference type="AlphaFoldDB" id="A0A934WTP7"/>
<dbReference type="PANTHER" id="PTHR33434:SF2">
    <property type="entry name" value="FATTY ACID-BINDING PROTEIN TM_1468"/>
    <property type="match status" value="1"/>
</dbReference>
<gene>
    <name evidence="2" type="ORF">JKK62_14055</name>
</gene>
<dbReference type="InterPro" id="IPR050270">
    <property type="entry name" value="DegV_domain_contain"/>
</dbReference>
<keyword evidence="1" id="KW-0446">Lipid-binding</keyword>
<organism evidence="2 3">
    <name type="scientific">Ruminococcus difficilis</name>
    <dbReference type="NCBI Taxonomy" id="2763069"/>
    <lineage>
        <taxon>Bacteria</taxon>
        <taxon>Bacillati</taxon>
        <taxon>Bacillota</taxon>
        <taxon>Clostridia</taxon>
        <taxon>Eubacteriales</taxon>
        <taxon>Oscillospiraceae</taxon>
        <taxon>Ruminococcus</taxon>
    </lineage>
</organism>
<dbReference type="PANTHER" id="PTHR33434">
    <property type="entry name" value="DEGV DOMAIN-CONTAINING PROTEIN DR_1986-RELATED"/>
    <property type="match status" value="1"/>
</dbReference>
<dbReference type="GO" id="GO:0008289">
    <property type="term" value="F:lipid binding"/>
    <property type="evidence" value="ECO:0007669"/>
    <property type="project" value="UniProtKB-KW"/>
</dbReference>
<name>A0A934WTP7_9FIRM</name>
<protein>
    <submittedName>
        <fullName evidence="2">DegV family protein</fullName>
    </submittedName>
</protein>
<evidence type="ECO:0000313" key="2">
    <source>
        <dbReference type="EMBL" id="MBK6089750.1"/>
    </source>
</evidence>
<evidence type="ECO:0000256" key="1">
    <source>
        <dbReference type="ARBA" id="ARBA00023121"/>
    </source>
</evidence>
<dbReference type="RefSeq" id="WP_201428457.1">
    <property type="nucleotide sequence ID" value="NZ_JAEQMG010000149.1"/>
</dbReference>
<sequence>MNDFILMADAGCDLSAEFQKKYDVKIIDGHLVLPGKGDVPSFMEWKDVTREDFYADLKKNPSDFATAPPNTAEYEKAFTAYVKDGKPIICITISSAMSGSLDFATTARKNILVQYPDAKIRLVDSMRYGPGFGLMVVHAAMLRSEGKSFEEVCDYLEQNKNRFHQAGWLDDLSFVAKKGRLTHPKAFFGTLAGIKPIGEFDSGGMTTVLGKAKGAKAAYAVLLKYIEATIENPEDQVIFIAQSCRYPQAEVYKKMIEDKFHPKAVYINDVYPFCGINVGPGLMAAYYVGKPISDDLSTERALIEQFISEGK</sequence>
<accession>A0A934WTP7</accession>
<dbReference type="InterPro" id="IPR043168">
    <property type="entry name" value="DegV_C"/>
</dbReference>
<reference evidence="2" key="1">
    <citation type="submission" date="2021-01" db="EMBL/GenBank/DDBJ databases">
        <title>Genome public.</title>
        <authorList>
            <person name="Liu C."/>
            <person name="Sun Q."/>
        </authorList>
    </citation>
    <scope>NUCLEOTIDE SEQUENCE</scope>
    <source>
        <strain evidence="2">M6</strain>
    </source>
</reference>
<dbReference type="NCBIfam" id="TIGR00762">
    <property type="entry name" value="DegV"/>
    <property type="match status" value="1"/>
</dbReference>
<dbReference type="Pfam" id="PF02645">
    <property type="entry name" value="DegV"/>
    <property type="match status" value="1"/>
</dbReference>